<feature type="repeat" description="WD" evidence="5">
    <location>
        <begin position="256"/>
        <end position="297"/>
    </location>
</feature>
<dbReference type="AlphaFoldDB" id="A0AAD5P6B0"/>
<gene>
    <name evidence="6" type="ORF">LWI28_025051</name>
</gene>
<name>A0AAD5P6B0_ACENE</name>
<dbReference type="PANTHER" id="PTHR19857">
    <property type="entry name" value="MITOCHONDRIAL DIVISION PROTEIN 1-RELATED"/>
    <property type="match status" value="1"/>
</dbReference>
<feature type="repeat" description="WD" evidence="5">
    <location>
        <begin position="298"/>
        <end position="339"/>
    </location>
</feature>
<dbReference type="SMART" id="SM00320">
    <property type="entry name" value="WD40"/>
    <property type="match status" value="7"/>
</dbReference>
<dbReference type="Pfam" id="PF00400">
    <property type="entry name" value="WD40"/>
    <property type="match status" value="5"/>
</dbReference>
<dbReference type="GO" id="GO:0005737">
    <property type="term" value="C:cytoplasm"/>
    <property type="evidence" value="ECO:0007669"/>
    <property type="project" value="UniProtKB-SubCell"/>
</dbReference>
<comment type="caution">
    <text evidence="6">The sequence shown here is derived from an EMBL/GenBank/DDBJ whole genome shotgun (WGS) entry which is preliminary data.</text>
</comment>
<dbReference type="InterPro" id="IPR036322">
    <property type="entry name" value="WD40_repeat_dom_sf"/>
</dbReference>
<accession>A0AAD5P6B0</accession>
<dbReference type="PROSITE" id="PS50082">
    <property type="entry name" value="WD_REPEATS_2"/>
    <property type="match status" value="5"/>
</dbReference>
<dbReference type="InterPro" id="IPR015943">
    <property type="entry name" value="WD40/YVTN_repeat-like_dom_sf"/>
</dbReference>
<protein>
    <recommendedName>
        <fullName evidence="8">Angio-associated migratory cell protein</fullName>
    </recommendedName>
</protein>
<dbReference type="FunFam" id="2.130.10.10:FF:000074">
    <property type="entry name" value="Angio-associated migratory cell protein-like protein"/>
    <property type="match status" value="1"/>
</dbReference>
<dbReference type="Gene3D" id="2.130.10.10">
    <property type="entry name" value="YVTN repeat-like/Quinoprotein amine dehydrogenase"/>
    <property type="match status" value="1"/>
</dbReference>
<keyword evidence="2" id="KW-0963">Cytoplasm</keyword>
<dbReference type="InterPro" id="IPR020472">
    <property type="entry name" value="WD40_PAC1"/>
</dbReference>
<organism evidence="6 7">
    <name type="scientific">Acer negundo</name>
    <name type="common">Box elder</name>
    <dbReference type="NCBI Taxonomy" id="4023"/>
    <lineage>
        <taxon>Eukaryota</taxon>
        <taxon>Viridiplantae</taxon>
        <taxon>Streptophyta</taxon>
        <taxon>Embryophyta</taxon>
        <taxon>Tracheophyta</taxon>
        <taxon>Spermatophyta</taxon>
        <taxon>Magnoliopsida</taxon>
        <taxon>eudicotyledons</taxon>
        <taxon>Gunneridae</taxon>
        <taxon>Pentapetalae</taxon>
        <taxon>rosids</taxon>
        <taxon>malvids</taxon>
        <taxon>Sapindales</taxon>
        <taxon>Sapindaceae</taxon>
        <taxon>Hippocastanoideae</taxon>
        <taxon>Acereae</taxon>
        <taxon>Acer</taxon>
    </lineage>
</organism>
<feature type="repeat" description="WD" evidence="5">
    <location>
        <begin position="211"/>
        <end position="252"/>
    </location>
</feature>
<dbReference type="PANTHER" id="PTHR19857:SF8">
    <property type="entry name" value="ANGIO-ASSOCIATED MIGRATORY CELL PROTEIN"/>
    <property type="match status" value="1"/>
</dbReference>
<comment type="subcellular location">
    <subcellularLocation>
        <location evidence="1">Cytoplasm</location>
    </subcellularLocation>
</comment>
<feature type="repeat" description="WD" evidence="5">
    <location>
        <begin position="127"/>
        <end position="163"/>
    </location>
</feature>
<keyword evidence="7" id="KW-1185">Reference proteome</keyword>
<dbReference type="PROSITE" id="PS00678">
    <property type="entry name" value="WD_REPEATS_1"/>
    <property type="match status" value="2"/>
</dbReference>
<dbReference type="InterPro" id="IPR051179">
    <property type="entry name" value="WD_repeat_multifunction"/>
</dbReference>
<keyword evidence="3 5" id="KW-0853">WD repeat</keyword>
<dbReference type="SUPFAM" id="SSF50978">
    <property type="entry name" value="WD40 repeat-like"/>
    <property type="match status" value="1"/>
</dbReference>
<sequence length="434" mass="47019">MVLGVAGANPVCSFLSLSGQGESLSLSEPQQTKLRLLLVSSRRGREEGSRWEEEKTKAGAVAAQHDGGLKMMMGFDVSGSERRVRDNDDELYIVACSPTDATLVATGGGDDKGFFWRINRGDWASEIQGHKDSVSSLAFSTDGQLLASGGFDGLVQIWDTSSGILKCALDGPGGGIEWVRWHPRGHIVLAGSEDSTVWMWNADRGAYLNMFSGHGSSVTCGDFTPDGKTICTGSDDATLRIWNPKSGENNHVIRGHPYHTEGLTCLTISSDSTLALTGSKDGSVNMVNITTGKVVSSLVSHTDSIECIAFAPSSPWAATGSMDQKLIIWDLQHSSPRSTCDHEEGVTCLTWLGTSRYLITVLRMGKYDCMTLEVDLDIFAARMRKGNVSIATSSTNPDDQFNSCISSLGQRLPFFENMLYIVNLMFDVGFKKLR</sequence>
<dbReference type="PROSITE" id="PS50294">
    <property type="entry name" value="WD_REPEATS_REGION"/>
    <property type="match status" value="4"/>
</dbReference>
<keyword evidence="4" id="KW-0677">Repeat</keyword>
<dbReference type="CDD" id="cd00200">
    <property type="entry name" value="WD40"/>
    <property type="match status" value="1"/>
</dbReference>
<dbReference type="EMBL" id="JAJSOW010000001">
    <property type="protein sequence ID" value="KAI9201540.1"/>
    <property type="molecule type" value="Genomic_DNA"/>
</dbReference>
<evidence type="ECO:0008006" key="8">
    <source>
        <dbReference type="Google" id="ProtNLM"/>
    </source>
</evidence>
<evidence type="ECO:0000256" key="3">
    <source>
        <dbReference type="ARBA" id="ARBA00022574"/>
    </source>
</evidence>
<evidence type="ECO:0000256" key="1">
    <source>
        <dbReference type="ARBA" id="ARBA00004496"/>
    </source>
</evidence>
<evidence type="ECO:0000256" key="2">
    <source>
        <dbReference type="ARBA" id="ARBA00022490"/>
    </source>
</evidence>
<dbReference type="InterPro" id="IPR001680">
    <property type="entry name" value="WD40_rpt"/>
</dbReference>
<evidence type="ECO:0000313" key="6">
    <source>
        <dbReference type="EMBL" id="KAI9201540.1"/>
    </source>
</evidence>
<evidence type="ECO:0000313" key="7">
    <source>
        <dbReference type="Proteomes" id="UP001064489"/>
    </source>
</evidence>
<dbReference type="PRINTS" id="PR00320">
    <property type="entry name" value="GPROTEINBRPT"/>
</dbReference>
<feature type="repeat" description="WD" evidence="5">
    <location>
        <begin position="169"/>
        <end position="210"/>
    </location>
</feature>
<reference evidence="6" key="1">
    <citation type="journal article" date="2022" name="Plant J.">
        <title>Strategies of tolerance reflected in two North American maple genomes.</title>
        <authorList>
            <person name="McEvoy S.L."/>
            <person name="Sezen U.U."/>
            <person name="Trouern-Trend A."/>
            <person name="McMahon S.M."/>
            <person name="Schaberg P.G."/>
            <person name="Yang J."/>
            <person name="Wegrzyn J.L."/>
            <person name="Swenson N.G."/>
        </authorList>
    </citation>
    <scope>NUCLEOTIDE SEQUENCE</scope>
    <source>
        <strain evidence="6">91603</strain>
    </source>
</reference>
<reference evidence="6" key="2">
    <citation type="submission" date="2023-02" db="EMBL/GenBank/DDBJ databases">
        <authorList>
            <person name="Swenson N.G."/>
            <person name="Wegrzyn J.L."/>
            <person name="Mcevoy S.L."/>
        </authorList>
    </citation>
    <scope>NUCLEOTIDE SEQUENCE</scope>
    <source>
        <strain evidence="6">91603</strain>
        <tissue evidence="6">Leaf</tissue>
    </source>
</reference>
<dbReference type="Proteomes" id="UP001064489">
    <property type="component" value="Chromosome 9"/>
</dbReference>
<proteinExistence type="predicted"/>
<evidence type="ECO:0000256" key="5">
    <source>
        <dbReference type="PROSITE-ProRule" id="PRU00221"/>
    </source>
</evidence>
<dbReference type="InterPro" id="IPR019775">
    <property type="entry name" value="WD40_repeat_CS"/>
</dbReference>
<evidence type="ECO:0000256" key="4">
    <source>
        <dbReference type="ARBA" id="ARBA00022737"/>
    </source>
</evidence>